<comment type="similarity">
    <text evidence="1">Belongs to the FAD-dependent oxidoreductase family.</text>
</comment>
<dbReference type="Pfam" id="PF07992">
    <property type="entry name" value="Pyr_redox_2"/>
    <property type="match status" value="1"/>
</dbReference>
<comment type="caution">
    <text evidence="7">The sequence shown here is derived from an EMBL/GenBank/DDBJ whole genome shotgun (WGS) entry which is preliminary data.</text>
</comment>
<dbReference type="Gene3D" id="3.50.50.100">
    <property type="match status" value="1"/>
</dbReference>
<evidence type="ECO:0000256" key="4">
    <source>
        <dbReference type="ARBA" id="ARBA00023002"/>
    </source>
</evidence>
<dbReference type="PANTHER" id="PTHR43735:SF3">
    <property type="entry name" value="FERROPTOSIS SUPPRESSOR PROTEIN 1"/>
    <property type="match status" value="1"/>
</dbReference>
<protein>
    <submittedName>
        <fullName evidence="7">Apoptosis-inducing factor</fullName>
    </submittedName>
</protein>
<dbReference type="EMBL" id="JAJTJA010000005">
    <property type="protein sequence ID" value="KAH8699088.1"/>
    <property type="molecule type" value="Genomic_DNA"/>
</dbReference>
<dbReference type="InterPro" id="IPR023753">
    <property type="entry name" value="FAD/NAD-binding_dom"/>
</dbReference>
<evidence type="ECO:0000256" key="5">
    <source>
        <dbReference type="SAM" id="SignalP"/>
    </source>
</evidence>
<name>A0AAD4Q1Z9_9EURO</name>
<keyword evidence="3" id="KW-0274">FAD</keyword>
<dbReference type="GO" id="GO:0005737">
    <property type="term" value="C:cytoplasm"/>
    <property type="evidence" value="ECO:0007669"/>
    <property type="project" value="TreeGrafter"/>
</dbReference>
<evidence type="ECO:0000256" key="3">
    <source>
        <dbReference type="ARBA" id="ARBA00022827"/>
    </source>
</evidence>
<dbReference type="AlphaFoldDB" id="A0AAD4Q1Z9"/>
<dbReference type="InterPro" id="IPR036188">
    <property type="entry name" value="FAD/NAD-bd_sf"/>
</dbReference>
<evidence type="ECO:0000259" key="6">
    <source>
        <dbReference type="Pfam" id="PF07992"/>
    </source>
</evidence>
<feature type="chain" id="PRO_5042059719" evidence="5">
    <location>
        <begin position="18"/>
        <end position="381"/>
    </location>
</feature>
<feature type="signal peptide" evidence="5">
    <location>
        <begin position="1"/>
        <end position="17"/>
    </location>
</feature>
<proteinExistence type="inferred from homology"/>
<keyword evidence="8" id="KW-1185">Reference proteome</keyword>
<evidence type="ECO:0000313" key="8">
    <source>
        <dbReference type="Proteomes" id="UP001201262"/>
    </source>
</evidence>
<dbReference type="GO" id="GO:0050660">
    <property type="term" value="F:flavin adenine dinucleotide binding"/>
    <property type="evidence" value="ECO:0007669"/>
    <property type="project" value="TreeGrafter"/>
</dbReference>
<dbReference type="GeneID" id="70244268"/>
<keyword evidence="2" id="KW-0285">Flavoprotein</keyword>
<evidence type="ECO:0000256" key="2">
    <source>
        <dbReference type="ARBA" id="ARBA00022630"/>
    </source>
</evidence>
<keyword evidence="4" id="KW-0560">Oxidoreductase</keyword>
<reference evidence="7" key="1">
    <citation type="submission" date="2021-12" db="EMBL/GenBank/DDBJ databases">
        <title>Convergent genome expansion in fungi linked to evolution of root-endophyte symbiosis.</title>
        <authorList>
            <consortium name="DOE Joint Genome Institute"/>
            <person name="Ke Y.-H."/>
            <person name="Bonito G."/>
            <person name="Liao H.-L."/>
            <person name="Looney B."/>
            <person name="Rojas-Flechas A."/>
            <person name="Nash J."/>
            <person name="Hameed K."/>
            <person name="Schadt C."/>
            <person name="Martin F."/>
            <person name="Crous P.W."/>
            <person name="Miettinen O."/>
            <person name="Magnuson J.K."/>
            <person name="Labbe J."/>
            <person name="Jacobson D."/>
            <person name="Doktycz M.J."/>
            <person name="Veneault-Fourrey C."/>
            <person name="Kuo A."/>
            <person name="Mondo S."/>
            <person name="Calhoun S."/>
            <person name="Riley R."/>
            <person name="Ohm R."/>
            <person name="LaButti K."/>
            <person name="Andreopoulos B."/>
            <person name="Pangilinan J."/>
            <person name="Nolan M."/>
            <person name="Tritt A."/>
            <person name="Clum A."/>
            <person name="Lipzen A."/>
            <person name="Daum C."/>
            <person name="Barry K."/>
            <person name="Grigoriev I.V."/>
            <person name="Vilgalys R."/>
        </authorList>
    </citation>
    <scope>NUCLEOTIDE SEQUENCE</scope>
    <source>
        <strain evidence="7">PMI_201</strain>
    </source>
</reference>
<dbReference type="SUPFAM" id="SSF51905">
    <property type="entry name" value="FAD/NAD(P)-binding domain"/>
    <property type="match status" value="2"/>
</dbReference>
<accession>A0AAD4Q1Z9</accession>
<dbReference type="RefSeq" id="XP_046073552.1">
    <property type="nucleotide sequence ID" value="XM_046213981.1"/>
</dbReference>
<dbReference type="PRINTS" id="PR00368">
    <property type="entry name" value="FADPNR"/>
</dbReference>
<dbReference type="PANTHER" id="PTHR43735">
    <property type="entry name" value="APOPTOSIS-INDUCING FACTOR 1"/>
    <property type="match status" value="1"/>
</dbReference>
<dbReference type="Proteomes" id="UP001201262">
    <property type="component" value="Unassembled WGS sequence"/>
</dbReference>
<evidence type="ECO:0000313" key="7">
    <source>
        <dbReference type="EMBL" id="KAH8699088.1"/>
    </source>
</evidence>
<evidence type="ECO:0000256" key="1">
    <source>
        <dbReference type="ARBA" id="ARBA00006442"/>
    </source>
</evidence>
<keyword evidence="5" id="KW-0732">Signal</keyword>
<feature type="domain" description="FAD/NAD(P)-binding" evidence="6">
    <location>
        <begin position="3"/>
        <end position="303"/>
    </location>
</feature>
<dbReference type="GO" id="GO:0004174">
    <property type="term" value="F:electron-transferring-flavoprotein dehydrogenase activity"/>
    <property type="evidence" value="ECO:0007669"/>
    <property type="project" value="TreeGrafter"/>
</dbReference>
<gene>
    <name evidence="7" type="ORF">BGW36DRAFT_358597</name>
</gene>
<sequence>MKTILILGGSFAGVSLAHRVLKQASKAGLSVKIVLVAPNTHLYWNVAAPRAIVPGQFTDDQVFQPIAAGFKQYTAKQFEFVLGSAKNIDFAARKVEITLSSENQKTTTLDYNFLVLATGSSNKGNDIVKLPFKGLGSTEATKNALHEFQAEVKKAKTIVIAGGGPSGVETAGELAFEYGKQKKIILLTSAEKILETAPPSVTKTAMGILGNLNVDVKLKTKVVHSSRMTQDGANKIELSLSDDSTITADLYIPLYGLIPNSSYVPEIYLDSNGFVKVDEYLQLKGLDQHVWAIGDVSDMGPPQFLHVDKQSTHLAKNILLILRNQPPLSYKNNTRAMGVQIGKKAGTGHFNTMKLPGFVVTMLRKNLFTERLPSMVDGSAF</sequence>
<organism evidence="7 8">
    <name type="scientific">Talaromyces proteolyticus</name>
    <dbReference type="NCBI Taxonomy" id="1131652"/>
    <lineage>
        <taxon>Eukaryota</taxon>
        <taxon>Fungi</taxon>
        <taxon>Dikarya</taxon>
        <taxon>Ascomycota</taxon>
        <taxon>Pezizomycotina</taxon>
        <taxon>Eurotiomycetes</taxon>
        <taxon>Eurotiomycetidae</taxon>
        <taxon>Eurotiales</taxon>
        <taxon>Trichocomaceae</taxon>
        <taxon>Talaromyces</taxon>
        <taxon>Talaromyces sect. Bacilispori</taxon>
    </lineage>
</organism>